<keyword evidence="2" id="KW-0067">ATP-binding</keyword>
<dbReference type="EMBL" id="CP029426">
    <property type="protein sequence ID" value="AWM03201.1"/>
    <property type="molecule type" value="Genomic_DNA"/>
</dbReference>
<dbReference type="PANTHER" id="PTHR30595">
    <property type="entry name" value="GLPR-RELATED TRANSCRIPTIONAL REPRESSOR"/>
    <property type="match status" value="1"/>
</dbReference>
<feature type="domain" description="Schlafen AlbA-2" evidence="1">
    <location>
        <begin position="22"/>
        <end position="150"/>
    </location>
</feature>
<keyword evidence="2" id="KW-0547">Nucleotide-binding</keyword>
<sequence length="283" mass="31814">MRPVSEWEEKDIDDLHKGEIEESLTLEYKRSEALMKDPGQRKELFKDVSAMANASGGIIIYGMKEVGNKPDGTDDGLDPKLVSREQIENLLMSNIVPQIEDLLIKSVTLTSKGIGNVVYVLDVPAARSRAPHQAPDNRYYKRFNFKSEPMRDNDVRDLMRRGIEYGRKFGAAFNLFIEISRVDAVALSRLQMGPNAFVDLERALIDISPDLRSAGGVLVLMNRHVRNSIGELLLRIDHFNAILQGRGLPKVSIDSSVQAELTQLRQLCDEVSKALKDILDREP</sequence>
<dbReference type="InterPro" id="IPR038461">
    <property type="entry name" value="Schlafen_AlbA_2_dom_sf"/>
</dbReference>
<dbReference type="Pfam" id="PF04326">
    <property type="entry name" value="SLFN_AlbA_2"/>
    <property type="match status" value="1"/>
</dbReference>
<gene>
    <name evidence="2" type="ORF">CIT40_26270</name>
</gene>
<organism evidence="2 3">
    <name type="scientific">Bradyrhizobium amphicarpaeae</name>
    <dbReference type="NCBI Taxonomy" id="1404768"/>
    <lineage>
        <taxon>Bacteria</taxon>
        <taxon>Pseudomonadati</taxon>
        <taxon>Pseudomonadota</taxon>
        <taxon>Alphaproteobacteria</taxon>
        <taxon>Hyphomicrobiales</taxon>
        <taxon>Nitrobacteraceae</taxon>
        <taxon>Bradyrhizobium</taxon>
    </lineage>
</organism>
<reference evidence="2 3" key="1">
    <citation type="journal article" date="2017" name="Syst. Appl. Microbiol.">
        <title>Soybeans inoculated with root zone soils of Canadian native legumes harbour diverse and novel Bradyrhizobium spp. that possess agricultural potential.</title>
        <authorList>
            <person name="Bromfield E.S.P."/>
            <person name="Cloutier S."/>
            <person name="Tambong J.T."/>
            <person name="Tran Thi T.V."/>
        </authorList>
    </citation>
    <scope>NUCLEOTIDE SEQUENCE [LARGE SCALE GENOMIC DNA]</scope>
    <source>
        <strain evidence="2 3">39S1MB</strain>
    </source>
</reference>
<name>A0A2U8PZZ6_9BRAD</name>
<dbReference type="PANTHER" id="PTHR30595:SF6">
    <property type="entry name" value="SCHLAFEN ALBA-2 DOMAIN-CONTAINING PROTEIN"/>
    <property type="match status" value="1"/>
</dbReference>
<dbReference type="OrthoDB" id="9768354at2"/>
<dbReference type="AlphaFoldDB" id="A0A2U8PZZ6"/>
<dbReference type="Proteomes" id="UP000215884">
    <property type="component" value="Chromosome"/>
</dbReference>
<dbReference type="GO" id="GO:0005524">
    <property type="term" value="F:ATP binding"/>
    <property type="evidence" value="ECO:0007669"/>
    <property type="project" value="UniProtKB-KW"/>
</dbReference>
<reference evidence="2 3" key="2">
    <citation type="journal article" date="2019" name="Int. J. Syst. Evol. Microbiol.">
        <title>Description and complete genome sequence of Bradyrhizobium amphicarpaeae sp. nov., harbouring photosystem and nitrogen-fixation genes.</title>
        <authorList>
            <person name="Bromfield E.S.P."/>
            <person name="Cloutier S."/>
            <person name="Nguyen H.D.T."/>
        </authorList>
    </citation>
    <scope>NUCLEOTIDE SEQUENCE [LARGE SCALE GENOMIC DNA]</scope>
    <source>
        <strain evidence="2 3">39S1MB</strain>
    </source>
</reference>
<keyword evidence="3" id="KW-1185">Reference proteome</keyword>
<evidence type="ECO:0000259" key="1">
    <source>
        <dbReference type="Pfam" id="PF04326"/>
    </source>
</evidence>
<evidence type="ECO:0000313" key="2">
    <source>
        <dbReference type="EMBL" id="AWM03201.1"/>
    </source>
</evidence>
<dbReference type="RefSeq" id="WP_094893513.1">
    <property type="nucleotide sequence ID" value="NZ_CP029426.2"/>
</dbReference>
<evidence type="ECO:0000313" key="3">
    <source>
        <dbReference type="Proteomes" id="UP000215884"/>
    </source>
</evidence>
<dbReference type="InterPro" id="IPR007421">
    <property type="entry name" value="Schlafen_AlbA_2_dom"/>
</dbReference>
<dbReference type="Gene3D" id="3.30.950.30">
    <property type="entry name" value="Schlafen, AAA domain"/>
    <property type="match status" value="1"/>
</dbReference>
<dbReference type="KEGG" id="brq:CIT40_26270"/>
<protein>
    <submittedName>
        <fullName evidence="2">ATP-binding protein</fullName>
    </submittedName>
</protein>
<proteinExistence type="predicted"/>
<accession>A0A2U8PZZ6</accession>